<gene>
    <name evidence="3" type="ORF">NliqN6_5446</name>
</gene>
<evidence type="ECO:0000256" key="2">
    <source>
        <dbReference type="SAM" id="MobiDB-lite"/>
    </source>
</evidence>
<feature type="compositionally biased region" description="Acidic residues" evidence="2">
    <location>
        <begin position="277"/>
        <end position="288"/>
    </location>
</feature>
<keyword evidence="1" id="KW-0175">Coiled coil</keyword>
<reference evidence="3" key="1">
    <citation type="submission" date="2020-07" db="EMBL/GenBank/DDBJ databases">
        <title>Draft Genome Sequence of a Deep-Sea Yeast, Naganishia (Cryptococcus) liquefaciens strain N6.</title>
        <authorList>
            <person name="Han Y.W."/>
            <person name="Kajitani R."/>
            <person name="Morimoto H."/>
            <person name="Parhat M."/>
            <person name="Tsubouchi H."/>
            <person name="Bakenova O."/>
            <person name="Ogata M."/>
            <person name="Argunhan B."/>
            <person name="Aoki R."/>
            <person name="Kajiwara S."/>
            <person name="Itoh T."/>
            <person name="Iwasaki H."/>
        </authorList>
    </citation>
    <scope>NUCLEOTIDE SEQUENCE</scope>
    <source>
        <strain evidence="3">N6</strain>
    </source>
</reference>
<accession>A0A8H3TZI8</accession>
<feature type="coiled-coil region" evidence="1">
    <location>
        <begin position="127"/>
        <end position="154"/>
    </location>
</feature>
<dbReference type="Proteomes" id="UP000620104">
    <property type="component" value="Unassembled WGS sequence"/>
</dbReference>
<sequence>MSSQSTPLTHLHPSLRSLATRADRARDTVARLTQVLGADPLNDPTRMAMFPWPVFLEQYNTAIHQLVELSTYLSSPDSPFDRLFIHPAHALTPAEQSSLYGGPNATLDPPLRPVPGKLYADDRAAAYGQLADDLTRLETNRNQEESQLDGAYTRLAQTSSDLRTTDEQVNFHLLESARAVEGVEGSLKRVEALREQLQVRQGRARQVVDSLRAGFEWDARLDKEYSVVREAEEKGVEDASDEDDEDDAESDAEGSDDVVPAQTVNPSVAGSRASEVIDLDDDDDDLFGENDSSAVATPAAAPGKEEDEDEDEEMEEVA</sequence>
<feature type="region of interest" description="Disordered" evidence="2">
    <location>
        <begin position="1"/>
        <end position="22"/>
    </location>
</feature>
<keyword evidence="4" id="KW-1185">Reference proteome</keyword>
<dbReference type="AlphaFoldDB" id="A0A8H3TZI8"/>
<feature type="compositionally biased region" description="Acidic residues" evidence="2">
    <location>
        <begin position="305"/>
        <end position="318"/>
    </location>
</feature>
<evidence type="ECO:0000313" key="3">
    <source>
        <dbReference type="EMBL" id="GHJ89044.1"/>
    </source>
</evidence>
<proteinExistence type="predicted"/>
<name>A0A8H3TZI8_9TREE</name>
<feature type="compositionally biased region" description="Acidic residues" evidence="2">
    <location>
        <begin position="238"/>
        <end position="256"/>
    </location>
</feature>
<protein>
    <submittedName>
        <fullName evidence="3">Uncharacterized protein</fullName>
    </submittedName>
</protein>
<feature type="region of interest" description="Disordered" evidence="2">
    <location>
        <begin position="231"/>
        <end position="318"/>
    </location>
</feature>
<dbReference type="OrthoDB" id="2593938at2759"/>
<evidence type="ECO:0000313" key="4">
    <source>
        <dbReference type="Proteomes" id="UP000620104"/>
    </source>
</evidence>
<dbReference type="EMBL" id="BLZA01000035">
    <property type="protein sequence ID" value="GHJ89044.1"/>
    <property type="molecule type" value="Genomic_DNA"/>
</dbReference>
<evidence type="ECO:0000256" key="1">
    <source>
        <dbReference type="SAM" id="Coils"/>
    </source>
</evidence>
<organism evidence="3 4">
    <name type="scientific">Naganishia liquefaciens</name>
    <dbReference type="NCBI Taxonomy" id="104408"/>
    <lineage>
        <taxon>Eukaryota</taxon>
        <taxon>Fungi</taxon>
        <taxon>Dikarya</taxon>
        <taxon>Basidiomycota</taxon>
        <taxon>Agaricomycotina</taxon>
        <taxon>Tremellomycetes</taxon>
        <taxon>Filobasidiales</taxon>
        <taxon>Filobasidiaceae</taxon>
        <taxon>Naganishia</taxon>
    </lineage>
</organism>
<comment type="caution">
    <text evidence="3">The sequence shown here is derived from an EMBL/GenBank/DDBJ whole genome shotgun (WGS) entry which is preliminary data.</text>
</comment>